<dbReference type="InterPro" id="IPR002219">
    <property type="entry name" value="PKC_DAG/PE"/>
</dbReference>
<evidence type="ECO:0000313" key="17">
    <source>
        <dbReference type="Proteomes" id="UP000230066"/>
    </source>
</evidence>
<protein>
    <recommendedName>
        <fullName evidence="1">non-specific serine/threonine protein kinase</fullName>
        <ecNumber evidence="1">2.7.11.1</ecNumber>
    </recommendedName>
</protein>
<dbReference type="PANTHER" id="PTHR22988">
    <property type="entry name" value="MYOTONIC DYSTROPHY S/T KINASE-RELATED"/>
    <property type="match status" value="1"/>
</dbReference>
<dbReference type="InterPro" id="IPR008271">
    <property type="entry name" value="Ser/Thr_kinase_AS"/>
</dbReference>
<dbReference type="SUPFAM" id="SSF50729">
    <property type="entry name" value="PH domain-like"/>
    <property type="match status" value="1"/>
</dbReference>
<keyword evidence="9 12" id="KW-0067">ATP-binding</keyword>
<feature type="region of interest" description="Disordered" evidence="14">
    <location>
        <begin position="1196"/>
        <end position="1273"/>
    </location>
</feature>
<feature type="binding site" evidence="12">
    <location>
        <position position="112"/>
    </location>
    <ligand>
        <name>ATP</name>
        <dbReference type="ChEBI" id="CHEBI:30616"/>
    </ligand>
</feature>
<dbReference type="GO" id="GO:0005856">
    <property type="term" value="C:cytoskeleton"/>
    <property type="evidence" value="ECO:0007669"/>
    <property type="project" value="TreeGrafter"/>
</dbReference>
<dbReference type="GO" id="GO:0046872">
    <property type="term" value="F:metal ion binding"/>
    <property type="evidence" value="ECO:0007669"/>
    <property type="project" value="UniProtKB-KW"/>
</dbReference>
<evidence type="ECO:0000256" key="2">
    <source>
        <dbReference type="ARBA" id="ARBA00022527"/>
    </source>
</evidence>
<dbReference type="EC" id="2.7.11.1" evidence="1"/>
<keyword evidence="6 12" id="KW-0547">Nucleotide-binding</keyword>
<dbReference type="SMART" id="SM00220">
    <property type="entry name" value="S_TKc"/>
    <property type="match status" value="1"/>
</dbReference>
<keyword evidence="2" id="KW-0723">Serine/threonine-protein kinase</keyword>
<organism evidence="16 17">
    <name type="scientific">Fasciola hepatica</name>
    <name type="common">Liver fluke</name>
    <dbReference type="NCBI Taxonomy" id="6192"/>
    <lineage>
        <taxon>Eukaryota</taxon>
        <taxon>Metazoa</taxon>
        <taxon>Spiralia</taxon>
        <taxon>Lophotrochozoa</taxon>
        <taxon>Platyhelminthes</taxon>
        <taxon>Trematoda</taxon>
        <taxon>Digenea</taxon>
        <taxon>Plagiorchiida</taxon>
        <taxon>Echinostomata</taxon>
        <taxon>Echinostomatoidea</taxon>
        <taxon>Fasciolidae</taxon>
        <taxon>Fasciola</taxon>
    </lineage>
</organism>
<dbReference type="Proteomes" id="UP000230066">
    <property type="component" value="Unassembled WGS sequence"/>
</dbReference>
<evidence type="ECO:0000259" key="15">
    <source>
        <dbReference type="PROSITE" id="PS50011"/>
    </source>
</evidence>
<keyword evidence="13" id="KW-0175">Coiled coil</keyword>
<dbReference type="InterPro" id="IPR011993">
    <property type="entry name" value="PH-like_dom_sf"/>
</dbReference>
<evidence type="ECO:0000256" key="5">
    <source>
        <dbReference type="ARBA" id="ARBA00022723"/>
    </source>
</evidence>
<feature type="coiled-coil region" evidence="13">
    <location>
        <begin position="685"/>
        <end position="775"/>
    </location>
</feature>
<comment type="catalytic activity">
    <reaction evidence="11">
        <text>L-seryl-[protein] + ATP = O-phospho-L-seryl-[protein] + ADP + H(+)</text>
        <dbReference type="Rhea" id="RHEA:17989"/>
        <dbReference type="Rhea" id="RHEA-COMP:9863"/>
        <dbReference type="Rhea" id="RHEA-COMP:11604"/>
        <dbReference type="ChEBI" id="CHEBI:15378"/>
        <dbReference type="ChEBI" id="CHEBI:29999"/>
        <dbReference type="ChEBI" id="CHEBI:30616"/>
        <dbReference type="ChEBI" id="CHEBI:83421"/>
        <dbReference type="ChEBI" id="CHEBI:456216"/>
        <dbReference type="EC" id="2.7.11.1"/>
    </reaction>
</comment>
<dbReference type="InterPro" id="IPR017441">
    <property type="entry name" value="Protein_kinase_ATP_BS"/>
</dbReference>
<dbReference type="FunFam" id="1.10.510.10:FF:000024">
    <property type="entry name" value="Probable serine/threonine-protein kinase cot-1"/>
    <property type="match status" value="1"/>
</dbReference>
<dbReference type="PROSITE" id="PS00107">
    <property type="entry name" value="PROTEIN_KINASE_ATP"/>
    <property type="match status" value="1"/>
</dbReference>
<dbReference type="Gene3D" id="2.30.29.30">
    <property type="entry name" value="Pleckstrin-homology domain (PH domain)/Phosphotyrosine-binding domain (PTB)"/>
    <property type="match status" value="1"/>
</dbReference>
<feature type="compositionally biased region" description="Low complexity" evidence="14">
    <location>
        <begin position="1213"/>
        <end position="1231"/>
    </location>
</feature>
<reference evidence="16" key="1">
    <citation type="submission" date="2019-03" db="EMBL/GenBank/DDBJ databases">
        <title>Improved annotation for the trematode Fasciola hepatica.</title>
        <authorList>
            <person name="Choi Y.-J."/>
            <person name="Martin J."/>
            <person name="Mitreva M."/>
        </authorList>
    </citation>
    <scope>NUCLEOTIDE SEQUENCE [LARGE SCALE GENOMIC DNA]</scope>
</reference>
<dbReference type="Gene3D" id="3.30.60.20">
    <property type="match status" value="1"/>
</dbReference>
<feature type="region of interest" description="Disordered" evidence="14">
    <location>
        <begin position="1389"/>
        <end position="1422"/>
    </location>
</feature>
<dbReference type="InterPro" id="IPR000719">
    <property type="entry name" value="Prot_kinase_dom"/>
</dbReference>
<dbReference type="EMBL" id="JXXN02000443">
    <property type="protein sequence ID" value="THD27371.1"/>
    <property type="molecule type" value="Genomic_DNA"/>
</dbReference>
<dbReference type="Pfam" id="PF00069">
    <property type="entry name" value="Pkinase"/>
    <property type="match status" value="1"/>
</dbReference>
<dbReference type="PANTHER" id="PTHR22988:SF71">
    <property type="entry name" value="CITRON RHO-INTERACTING KINASE"/>
    <property type="match status" value="1"/>
</dbReference>
<keyword evidence="5" id="KW-0479">Metal-binding</keyword>
<feature type="region of interest" description="Disordered" evidence="14">
    <location>
        <begin position="392"/>
        <end position="451"/>
    </location>
</feature>
<feature type="compositionally biased region" description="Polar residues" evidence="14">
    <location>
        <begin position="1232"/>
        <end position="1253"/>
    </location>
</feature>
<dbReference type="GO" id="GO:0031032">
    <property type="term" value="P:actomyosin structure organization"/>
    <property type="evidence" value="ECO:0007669"/>
    <property type="project" value="TreeGrafter"/>
</dbReference>
<evidence type="ECO:0000256" key="13">
    <source>
        <dbReference type="SAM" id="Coils"/>
    </source>
</evidence>
<dbReference type="SUPFAM" id="SSF57889">
    <property type="entry name" value="Cysteine-rich domain"/>
    <property type="match status" value="1"/>
</dbReference>
<feature type="compositionally biased region" description="Basic and acidic residues" evidence="14">
    <location>
        <begin position="441"/>
        <end position="450"/>
    </location>
</feature>
<feature type="domain" description="Protein kinase" evidence="15">
    <location>
        <begin position="83"/>
        <end position="348"/>
    </location>
</feature>
<evidence type="ECO:0000256" key="8">
    <source>
        <dbReference type="ARBA" id="ARBA00022833"/>
    </source>
</evidence>
<feature type="compositionally biased region" description="Polar residues" evidence="14">
    <location>
        <begin position="1389"/>
        <end position="1411"/>
    </location>
</feature>
<keyword evidence="7 16" id="KW-0418">Kinase</keyword>
<feature type="coiled-coil region" evidence="13">
    <location>
        <begin position="870"/>
        <end position="928"/>
    </location>
</feature>
<evidence type="ECO:0000256" key="7">
    <source>
        <dbReference type="ARBA" id="ARBA00022777"/>
    </source>
</evidence>
<comment type="caution">
    <text evidence="16">The sequence shown here is derived from an EMBL/GenBank/DDBJ whole genome shotgun (WGS) entry which is preliminary data.</text>
</comment>
<dbReference type="Gene3D" id="3.30.200.20">
    <property type="entry name" value="Phosphorylase Kinase, domain 1"/>
    <property type="match status" value="1"/>
</dbReference>
<evidence type="ECO:0000256" key="14">
    <source>
        <dbReference type="SAM" id="MobiDB-lite"/>
    </source>
</evidence>
<dbReference type="GO" id="GO:0004674">
    <property type="term" value="F:protein serine/threonine kinase activity"/>
    <property type="evidence" value="ECO:0007669"/>
    <property type="project" value="UniProtKB-KW"/>
</dbReference>
<name>A0A4E0RLA5_FASHE</name>
<dbReference type="InterPro" id="IPR050839">
    <property type="entry name" value="Rho-assoc_Ser/Thr_Kinase"/>
</dbReference>
<evidence type="ECO:0000313" key="16">
    <source>
        <dbReference type="EMBL" id="THD27371.1"/>
    </source>
</evidence>
<feature type="region of interest" description="Disordered" evidence="14">
    <location>
        <begin position="988"/>
        <end position="1009"/>
    </location>
</feature>
<evidence type="ECO:0000256" key="6">
    <source>
        <dbReference type="ARBA" id="ARBA00022741"/>
    </source>
</evidence>
<evidence type="ECO:0000256" key="4">
    <source>
        <dbReference type="ARBA" id="ARBA00022679"/>
    </source>
</evidence>
<dbReference type="Gene3D" id="1.10.510.10">
    <property type="entry name" value="Transferase(Phosphotransferase) domain 1"/>
    <property type="match status" value="1"/>
</dbReference>
<comment type="catalytic activity">
    <reaction evidence="10">
        <text>L-threonyl-[protein] + ATP = O-phospho-L-threonyl-[protein] + ADP + H(+)</text>
        <dbReference type="Rhea" id="RHEA:46608"/>
        <dbReference type="Rhea" id="RHEA-COMP:11060"/>
        <dbReference type="Rhea" id="RHEA-COMP:11605"/>
        <dbReference type="ChEBI" id="CHEBI:15378"/>
        <dbReference type="ChEBI" id="CHEBI:30013"/>
        <dbReference type="ChEBI" id="CHEBI:30616"/>
        <dbReference type="ChEBI" id="CHEBI:61977"/>
        <dbReference type="ChEBI" id="CHEBI:456216"/>
        <dbReference type="EC" id="2.7.11.1"/>
    </reaction>
</comment>
<dbReference type="InterPro" id="IPR046349">
    <property type="entry name" value="C1-like_sf"/>
</dbReference>
<evidence type="ECO:0000256" key="9">
    <source>
        <dbReference type="ARBA" id="ARBA00022840"/>
    </source>
</evidence>
<evidence type="ECO:0000256" key="3">
    <source>
        <dbReference type="ARBA" id="ARBA00022553"/>
    </source>
</evidence>
<dbReference type="PROSITE" id="PS00108">
    <property type="entry name" value="PROTEIN_KINASE_ST"/>
    <property type="match status" value="1"/>
</dbReference>
<dbReference type="InterPro" id="IPR011009">
    <property type="entry name" value="Kinase-like_dom_sf"/>
</dbReference>
<dbReference type="SUPFAM" id="SSF56112">
    <property type="entry name" value="Protein kinase-like (PK-like)"/>
    <property type="match status" value="1"/>
</dbReference>
<dbReference type="GO" id="GO:0005737">
    <property type="term" value="C:cytoplasm"/>
    <property type="evidence" value="ECO:0007669"/>
    <property type="project" value="TreeGrafter"/>
</dbReference>
<keyword evidence="17" id="KW-1185">Reference proteome</keyword>
<dbReference type="PROSITE" id="PS50011">
    <property type="entry name" value="PROTEIN_KINASE_DOM"/>
    <property type="match status" value="1"/>
</dbReference>
<proteinExistence type="predicted"/>
<keyword evidence="8" id="KW-0862">Zinc</keyword>
<dbReference type="CDD" id="cd20813">
    <property type="entry name" value="C1_ROCK"/>
    <property type="match status" value="1"/>
</dbReference>
<feature type="compositionally biased region" description="Low complexity" evidence="14">
    <location>
        <begin position="990"/>
        <end position="1007"/>
    </location>
</feature>
<sequence length="1512" mass="166121">MDLGQNSDIACGDLKERLVLLEKLLADPLSDCYIERLLDVVIAAVNDSRSFKTKENDHVTSFLKRFASVAATLRSYRRQPQDFSLIASLGHGAFGRVQLVREITTGRVCAMKVLKKSRMLTQHTDYWAEREIMARGESPWIVQLFYAFQDVTSLYMVMEYVPGGTLVGWMEDVEVISEAACRFYAAETVLALSDLHAMGFIHRDLKPDNLLLDSGGHLKLADFGTAIRVEPDTLLIHCDAAVGTPDYLSPEVLLSQGAGGGSYGFEVDWWALGVLVYEMLYGDTPFYSETLVNTYAKIMSHTVSLKFPDSVRVSGSAMDFMKQLLRSRDCRLGSGPNGSVAVRGHAWFAPEWAESAREVCESFGEADVSLADWTWSNIRACRAPFQPNLTSETDTAYFPLDTDDESQQQQQQQHRRSHDIIQQRPGPQARTDPLGEIPGELSDRRSHSSETEAFLNKYPGTQLAFAATVLAADAPDRPATTDDLSLNLQLSEVHSQGGDISALTELHANELAKLTDQLEQVSLEKRTLESELTQRELAYRNALEQVEQRLELVRSEATADLARLEAEIAKWKSVAQSEQAARQSAEAAGSIAVATATARLAKQAAEVADRVAGAGSRNSLSHVMPPTSPTNQDTQVINQSNDVFSAGLNYPPESGHVDGNGQSTNHPLTSIDSQALATNLLLSRIEEMARRAHRAEAAAREATDALEAEQRFSRLYRDTCAENSDQLKEVCRERDELRELLATSEKACRRSHEDYEAARRALTEEQQRSARYREATRLAEEDALAASHRATLARREVAHLHDQLEQMTQAYAKEKLNFAATVNKLTQVMSGENADALELMLLAQQNEDSARSGLFSGSTKLAALRSMGQQQRLQSQLRQRDRENKRLLNEINRLNTELATAKRSQAHAQMLESRLRAAESKITQLTDEGYLASAHIRQNGDTVVPVCAQRPGSVQMRNRSEMFGTNRSKMGFLHSIENASAIGQKPFPSPSTHMVSSVSSSPELPASRDSLVRHNSCGETYVHAVYGSGGTSSILTDLFPNPMHVLKDPSDFTIHGVLELGVKHRGKKKLCWEPRIARLTAGHLILSQYVSDSSPQAVTGLSSGTGSLSLVTPTLSRQSRVQAVATIFELPLTAICHVRSINSCDLYHQPTEDVPRIFQLIYDRPSSSDTALNGASSNSGHSMTLPRKLSFGSSGMFSVQSPHPFPPRRVVRTDSVSSSSATSSHRSGFTSPANNSSGGQTDTPGTNNTNISIHSGAVHPRSPVPPSTPPIISPTLTGQNWLLPLQGHTFQRITMRVSASCDICRQPCWHLISPPPVLQCTHCQLKLHASHVERQECTLQACEKAMVVYFFRCESESEKQQWVCRLLAAIKHAKGSSSTQSIAFQSTNADLPSDVPNSTKTLPAVSASTGRRITPSPDRVTVCSPRSSRIINNSSKVLTADTVILMDTKDDPNETEMHLNLESSDVPSSTTTHSNNFVVAHADQAPPSNSVPTCELGELVGEKWTPKETARR</sequence>
<gene>
    <name evidence="16" type="ORF">D915_001812</name>
</gene>
<keyword evidence="4" id="KW-0808">Transferase</keyword>
<accession>A0A4E0RLA5</accession>
<dbReference type="SMART" id="SM00109">
    <property type="entry name" value="C1"/>
    <property type="match status" value="1"/>
</dbReference>
<feature type="coiled-coil region" evidence="13">
    <location>
        <begin position="504"/>
        <end position="581"/>
    </location>
</feature>
<evidence type="ECO:0000256" key="1">
    <source>
        <dbReference type="ARBA" id="ARBA00012513"/>
    </source>
</evidence>
<dbReference type="GO" id="GO:0005524">
    <property type="term" value="F:ATP binding"/>
    <property type="evidence" value="ECO:0007669"/>
    <property type="project" value="UniProtKB-UniRule"/>
</dbReference>
<keyword evidence="3" id="KW-0597">Phosphoprotein</keyword>
<feature type="compositionally biased region" description="Pro residues" evidence="14">
    <location>
        <begin position="1262"/>
        <end position="1272"/>
    </location>
</feature>
<evidence type="ECO:0000256" key="10">
    <source>
        <dbReference type="ARBA" id="ARBA00047899"/>
    </source>
</evidence>
<evidence type="ECO:0000256" key="12">
    <source>
        <dbReference type="PROSITE-ProRule" id="PRU10141"/>
    </source>
</evidence>
<evidence type="ECO:0000256" key="11">
    <source>
        <dbReference type="ARBA" id="ARBA00048679"/>
    </source>
</evidence>